<reference evidence="2" key="1">
    <citation type="submission" date="2021-02" db="EMBL/GenBank/DDBJ databases">
        <authorList>
            <person name="Nowell W R."/>
        </authorList>
    </citation>
    <scope>NUCLEOTIDE SEQUENCE</scope>
</reference>
<protein>
    <submittedName>
        <fullName evidence="2">Uncharacterized protein</fullName>
    </submittedName>
</protein>
<dbReference type="EMBL" id="CAJNOE010002210">
    <property type="protein sequence ID" value="CAF1473151.1"/>
    <property type="molecule type" value="Genomic_DNA"/>
</dbReference>
<organism evidence="2 3">
    <name type="scientific">Adineta steineri</name>
    <dbReference type="NCBI Taxonomy" id="433720"/>
    <lineage>
        <taxon>Eukaryota</taxon>
        <taxon>Metazoa</taxon>
        <taxon>Spiralia</taxon>
        <taxon>Gnathifera</taxon>
        <taxon>Rotifera</taxon>
        <taxon>Eurotatoria</taxon>
        <taxon>Bdelloidea</taxon>
        <taxon>Adinetida</taxon>
        <taxon>Adinetidae</taxon>
        <taxon>Adineta</taxon>
    </lineage>
</organism>
<evidence type="ECO:0000313" key="3">
    <source>
        <dbReference type="Proteomes" id="UP000663860"/>
    </source>
</evidence>
<dbReference type="Proteomes" id="UP000663860">
    <property type="component" value="Unassembled WGS sequence"/>
</dbReference>
<evidence type="ECO:0000256" key="1">
    <source>
        <dbReference type="SAM" id="MobiDB-lite"/>
    </source>
</evidence>
<name>A0A815RBY3_9BILA</name>
<feature type="compositionally biased region" description="Low complexity" evidence="1">
    <location>
        <begin position="268"/>
        <end position="282"/>
    </location>
</feature>
<evidence type="ECO:0000313" key="2">
    <source>
        <dbReference type="EMBL" id="CAF1473151.1"/>
    </source>
</evidence>
<feature type="region of interest" description="Disordered" evidence="1">
    <location>
        <begin position="261"/>
        <end position="282"/>
    </location>
</feature>
<gene>
    <name evidence="2" type="ORF">IZO911_LOCUS43572</name>
</gene>
<comment type="caution">
    <text evidence="2">The sequence shown here is derived from an EMBL/GenBank/DDBJ whole genome shotgun (WGS) entry which is preliminary data.</text>
</comment>
<feature type="region of interest" description="Disordered" evidence="1">
    <location>
        <begin position="460"/>
        <end position="482"/>
    </location>
</feature>
<proteinExistence type="predicted"/>
<dbReference type="AlphaFoldDB" id="A0A815RBY3"/>
<accession>A0A815RBY3</accession>
<feature type="region of interest" description="Disordered" evidence="1">
    <location>
        <begin position="673"/>
        <end position="692"/>
    </location>
</feature>
<sequence>MVVTSSHNYDGYPFQSSFDIFKQNKNHHNDKKFIEQQSYYQTTYIPNTRNSINRYNHYQQPDVNSTSLLYSNQLDDPYQSQQTWPYINKTYKHQEKYFDNSFLLSTYTETIPKTYNKPPVHQYEREIQYPPHPVFGNTGFAGIESSEDSRYNYNSSSKYRSMPNAGLASSRNVSSLPPKIRVIFIPQAPSQLQQPCANSLNVPPFLFSRMTQPLCSLPLPTPLPQISSLPLTPAVQQRVIQQYSNPVATFPFTPNWQPPQSFAPTYPSPLQQPSMMPMPSFQAPQYDSQPYFPSAVPPKNMSILSSNTSSSLPYSNSIPSVHQQQNNDYSNRRRAYVSPASSSLTSTVTDYSWLQDCSAYHRIPAVKANPNVQLSNDRSTQLLHHPAIQQQYSHINTPMTKSTWSHKLPSLPLGAVVISDEYNDKYDTSCHDYFNSKIKYRQHFQDGTKIAVGSDKSAIINNTNSNKSHGKQSNNKVSQNFGSDHNSYNLSLEPISTRLLSSLYSSVSCCSCSATQSHSCSSCTSSQCSLDNTFMDKSNKYQIDDLGPYERKRNSDHNKLLDKTPTRDFHMIYEPHTSHWTSEMDHQLKPNDNNPYSWSISSAISNIQPVFSNKNNLIKQTSPAYKMFPLLEEQEEEEENKEPIHISSSGSFVWNQSTDKAFTTSTSGVSYSSIVNNKKMDPVSTTSTSTDD</sequence>